<keyword evidence="3" id="KW-1185">Reference proteome</keyword>
<comment type="caution">
    <text evidence="2">The sequence shown here is derived from an EMBL/GenBank/DDBJ whole genome shotgun (WGS) entry which is preliminary data.</text>
</comment>
<keyword evidence="1" id="KW-1133">Transmembrane helix</keyword>
<proteinExistence type="predicted"/>
<accession>A0ABV5YQM5</accession>
<organism evidence="2 3">
    <name type="scientific">Actinoallomurus acaciae</name>
    <dbReference type="NCBI Taxonomy" id="502577"/>
    <lineage>
        <taxon>Bacteria</taxon>
        <taxon>Bacillati</taxon>
        <taxon>Actinomycetota</taxon>
        <taxon>Actinomycetes</taxon>
        <taxon>Streptosporangiales</taxon>
        <taxon>Thermomonosporaceae</taxon>
        <taxon>Actinoallomurus</taxon>
    </lineage>
</organism>
<evidence type="ECO:0000313" key="2">
    <source>
        <dbReference type="EMBL" id="MFB9836297.1"/>
    </source>
</evidence>
<feature type="transmembrane region" description="Helical" evidence="1">
    <location>
        <begin position="50"/>
        <end position="70"/>
    </location>
</feature>
<reference evidence="2 3" key="1">
    <citation type="submission" date="2024-09" db="EMBL/GenBank/DDBJ databases">
        <authorList>
            <person name="Sun Q."/>
            <person name="Mori K."/>
        </authorList>
    </citation>
    <scope>NUCLEOTIDE SEQUENCE [LARGE SCALE GENOMIC DNA]</scope>
    <source>
        <strain evidence="2 3">TBRC 0563</strain>
    </source>
</reference>
<sequence>MIALWRGDTRLPALAPQALLFWCAALPGTLSDSLYIPAIVAGVLAAARNIHGGALVLGVLLGLITLWGMAAERETAPPSRSAA</sequence>
<gene>
    <name evidence="2" type="ORF">ACFFNX_29410</name>
</gene>
<name>A0ABV5YQM5_9ACTN</name>
<dbReference type="Proteomes" id="UP001589627">
    <property type="component" value="Unassembled WGS sequence"/>
</dbReference>
<protein>
    <submittedName>
        <fullName evidence="2">Uncharacterized protein</fullName>
    </submittedName>
</protein>
<dbReference type="EMBL" id="JBHLZP010000266">
    <property type="protein sequence ID" value="MFB9836297.1"/>
    <property type="molecule type" value="Genomic_DNA"/>
</dbReference>
<keyword evidence="1" id="KW-0812">Transmembrane</keyword>
<keyword evidence="1" id="KW-0472">Membrane</keyword>
<evidence type="ECO:0000313" key="3">
    <source>
        <dbReference type="Proteomes" id="UP001589627"/>
    </source>
</evidence>
<evidence type="ECO:0000256" key="1">
    <source>
        <dbReference type="SAM" id="Phobius"/>
    </source>
</evidence>
<dbReference type="RefSeq" id="WP_378209023.1">
    <property type="nucleotide sequence ID" value="NZ_JBHLZP010000266.1"/>
</dbReference>